<keyword evidence="3 13" id="KW-0813">Transport</keyword>
<comment type="caution">
    <text evidence="14">The sequence shown here is derived from an EMBL/GenBank/DDBJ whole genome shotgun (WGS) entry which is preliminary data.</text>
</comment>
<feature type="transmembrane region" description="Helical" evidence="13">
    <location>
        <begin position="173"/>
        <end position="196"/>
    </location>
</feature>
<evidence type="ECO:0000256" key="12">
    <source>
        <dbReference type="ARBA" id="ARBA00023136"/>
    </source>
</evidence>
<evidence type="ECO:0000256" key="2">
    <source>
        <dbReference type="ARBA" id="ARBA00009703"/>
    </source>
</evidence>
<evidence type="ECO:0000256" key="3">
    <source>
        <dbReference type="ARBA" id="ARBA00022448"/>
    </source>
</evidence>
<keyword evidence="5 13" id="KW-0812">Transmembrane</keyword>
<keyword evidence="12 13" id="KW-0472">Membrane</keyword>
<dbReference type="InterPro" id="IPR023498">
    <property type="entry name" value="Zn_transptr_ZupT"/>
</dbReference>
<feature type="binding site" description="M1 metal binding site" evidence="13">
    <location>
        <position position="161"/>
    </location>
    <ligand>
        <name>Zn(2+)</name>
        <dbReference type="ChEBI" id="CHEBI:29105"/>
    </ligand>
</feature>
<accession>A0A4Q9JVG0</accession>
<feature type="transmembrane region" description="Helical" evidence="13">
    <location>
        <begin position="37"/>
        <end position="57"/>
    </location>
</feature>
<dbReference type="RefSeq" id="WP_131163149.1">
    <property type="nucleotide sequence ID" value="NZ_CP076657.1"/>
</dbReference>
<keyword evidence="7 13" id="KW-0862">Zinc</keyword>
<evidence type="ECO:0000256" key="7">
    <source>
        <dbReference type="ARBA" id="ARBA00022833"/>
    </source>
</evidence>
<dbReference type="AlphaFoldDB" id="A0A4Q9JVG0"/>
<dbReference type="GO" id="GO:0005385">
    <property type="term" value="F:zinc ion transmembrane transporter activity"/>
    <property type="evidence" value="ECO:0007669"/>
    <property type="project" value="UniProtKB-UniRule"/>
</dbReference>
<dbReference type="OrthoDB" id="9787346at2"/>
<keyword evidence="10" id="KW-0408">Iron</keyword>
<evidence type="ECO:0000256" key="11">
    <source>
        <dbReference type="ARBA" id="ARBA00023065"/>
    </source>
</evidence>
<feature type="binding site" description="M2 metal binding site" evidence="13">
    <location>
        <position position="219"/>
    </location>
    <ligand>
        <name>Fe(2+)</name>
        <dbReference type="ChEBI" id="CHEBI:29033"/>
    </ligand>
</feature>
<dbReference type="EMBL" id="QPGR01000003">
    <property type="protein sequence ID" value="TBR81794.1"/>
    <property type="molecule type" value="Genomic_DNA"/>
</dbReference>
<feature type="transmembrane region" description="Helical" evidence="13">
    <location>
        <begin position="78"/>
        <end position="98"/>
    </location>
</feature>
<feature type="transmembrane region" description="Helical" evidence="13">
    <location>
        <begin position="208"/>
        <end position="231"/>
    </location>
</feature>
<organism evidence="14 15">
    <name type="scientific">Campylobacter novaezeelandiae</name>
    <dbReference type="NCBI Taxonomy" id="2267891"/>
    <lineage>
        <taxon>Bacteria</taxon>
        <taxon>Pseudomonadati</taxon>
        <taxon>Campylobacterota</taxon>
        <taxon>Epsilonproteobacteria</taxon>
        <taxon>Campylobacterales</taxon>
        <taxon>Campylobacteraceae</taxon>
        <taxon>Campylobacter</taxon>
    </lineage>
</organism>
<evidence type="ECO:0000256" key="13">
    <source>
        <dbReference type="HAMAP-Rule" id="MF_00548"/>
    </source>
</evidence>
<feature type="transmembrane region" description="Helical" evidence="13">
    <location>
        <begin position="237"/>
        <end position="259"/>
    </location>
</feature>
<feature type="binding site" description="M1 metal binding site" evidence="13">
    <location>
        <position position="190"/>
    </location>
    <ligand>
        <name>Zn(2+)</name>
        <dbReference type="ChEBI" id="CHEBI:29105"/>
    </ligand>
</feature>
<evidence type="ECO:0000256" key="8">
    <source>
        <dbReference type="ARBA" id="ARBA00022906"/>
    </source>
</evidence>
<keyword evidence="8 13" id="KW-0864">Zinc transport</keyword>
<comment type="subcellular location">
    <subcellularLocation>
        <location evidence="1 13">Cell membrane</location>
        <topology evidence="1 13">Multi-pass membrane protein</topology>
    </subcellularLocation>
</comment>
<dbReference type="PANTHER" id="PTHR11040">
    <property type="entry name" value="ZINC/IRON TRANSPORTER"/>
    <property type="match status" value="1"/>
</dbReference>
<dbReference type="Proteomes" id="UP000292583">
    <property type="component" value="Unassembled WGS sequence"/>
</dbReference>
<keyword evidence="11 13" id="KW-0406">Ion transport</keyword>
<feature type="transmembrane region" description="Helical" evidence="13">
    <location>
        <begin position="271"/>
        <end position="289"/>
    </location>
</feature>
<evidence type="ECO:0000313" key="14">
    <source>
        <dbReference type="EMBL" id="TBR81794.1"/>
    </source>
</evidence>
<comment type="catalytic activity">
    <reaction evidence="13">
        <text>Zn(2+)(in) = Zn(2+)(out)</text>
        <dbReference type="Rhea" id="RHEA:29351"/>
        <dbReference type="ChEBI" id="CHEBI:29105"/>
    </reaction>
</comment>
<dbReference type="HAMAP" id="MF_00548">
    <property type="entry name" value="ZupT"/>
    <property type="match status" value="1"/>
</dbReference>
<proteinExistence type="inferred from homology"/>
<feature type="transmembrane region" description="Helical" evidence="13">
    <location>
        <begin position="7"/>
        <end position="31"/>
    </location>
</feature>
<comment type="function">
    <text evidence="13">Mediates zinc uptake. May also transport other divalent cations.</text>
</comment>
<feature type="binding site" description="M2 metal binding site" evidence="13">
    <location>
        <position position="190"/>
    </location>
    <ligand>
        <name>Fe(2+)</name>
        <dbReference type="ChEBI" id="CHEBI:29033"/>
    </ligand>
</feature>
<evidence type="ECO:0000256" key="5">
    <source>
        <dbReference type="ARBA" id="ARBA00022692"/>
    </source>
</evidence>
<dbReference type="PANTHER" id="PTHR11040:SF205">
    <property type="entry name" value="ZINC TRANSPORTER ZUPT"/>
    <property type="match status" value="1"/>
</dbReference>
<comment type="similarity">
    <text evidence="2 13">Belongs to the ZIP transporter (TC 2.A.5) family. ZupT subfamily.</text>
</comment>
<feature type="binding site" description="M2 metal binding site" evidence="13">
    <location>
        <position position="158"/>
    </location>
    <ligand>
        <name>Fe(2+)</name>
        <dbReference type="ChEBI" id="CHEBI:29033"/>
    </ligand>
</feature>
<feature type="binding site" description="M1 metal binding site" evidence="13">
    <location>
        <position position="186"/>
    </location>
    <ligand>
        <name>Zn(2+)</name>
        <dbReference type="ChEBI" id="CHEBI:29105"/>
    </ligand>
</feature>
<sequence length="291" mass="31607">MEFTLEQLLIAIILTILAGFSTAIGSIIAFFSKNDNLRILSFGLGFSAGVMIYISFMEILPSALIDFKKYYNSSYGELLALLCFFGGIFLSAIIDKFIPEDVNPHEPKEDLSELKICPLPKKNEKTPHFHPGEPLKKINTKALKRTGIFTALAIAIHNFPEGFATFISSLDNLSFGIAIAVAVAIHNIPEGMAVSLPIYHATNDKKKAFIYSALSGVAEPIGAIVGAFLILPIMNELTLAITFAVVAGIMIFISFDELLPAAKTYDKAHDSLYGLVFGMAVMAISLILLNP</sequence>
<protein>
    <recommendedName>
        <fullName evidence="13">Zinc transporter ZupT</fullName>
    </recommendedName>
</protein>
<dbReference type="Pfam" id="PF02535">
    <property type="entry name" value="Zip"/>
    <property type="match status" value="1"/>
</dbReference>
<keyword evidence="6" id="KW-0479">Metal-binding</keyword>
<keyword evidence="4 13" id="KW-1003">Cell membrane</keyword>
<feature type="binding site" description="M2 metal binding site" evidence="13">
    <location>
        <position position="187"/>
    </location>
    <ligand>
        <name>Fe(2+)</name>
        <dbReference type="ChEBI" id="CHEBI:29033"/>
    </ligand>
</feature>
<dbReference type="NCBIfam" id="NF003243">
    <property type="entry name" value="PRK04201.1"/>
    <property type="match status" value="1"/>
</dbReference>
<evidence type="ECO:0000256" key="1">
    <source>
        <dbReference type="ARBA" id="ARBA00004651"/>
    </source>
</evidence>
<dbReference type="GO" id="GO:0005886">
    <property type="term" value="C:plasma membrane"/>
    <property type="evidence" value="ECO:0007669"/>
    <property type="project" value="UniProtKB-SubCell"/>
</dbReference>
<keyword evidence="9 13" id="KW-1133">Transmembrane helix</keyword>
<evidence type="ECO:0000256" key="9">
    <source>
        <dbReference type="ARBA" id="ARBA00022989"/>
    </source>
</evidence>
<dbReference type="GO" id="GO:0046872">
    <property type="term" value="F:metal ion binding"/>
    <property type="evidence" value="ECO:0007669"/>
    <property type="project" value="UniProtKB-KW"/>
</dbReference>
<dbReference type="InterPro" id="IPR003689">
    <property type="entry name" value="ZIP"/>
</dbReference>
<evidence type="ECO:0000313" key="15">
    <source>
        <dbReference type="Proteomes" id="UP000292583"/>
    </source>
</evidence>
<feature type="binding site" description="M2 metal binding site" evidence="13">
    <location>
        <position position="161"/>
    </location>
    <ligand>
        <name>Fe(2+)</name>
        <dbReference type="ChEBI" id="CHEBI:29033"/>
    </ligand>
</feature>
<evidence type="ECO:0000256" key="4">
    <source>
        <dbReference type="ARBA" id="ARBA00022475"/>
    </source>
</evidence>
<evidence type="ECO:0000256" key="6">
    <source>
        <dbReference type="ARBA" id="ARBA00022723"/>
    </source>
</evidence>
<reference evidence="14 15" key="1">
    <citation type="submission" date="2018-07" db="EMBL/GenBank/DDBJ databases">
        <title>Campylobacter zealandensis sp. nov., isolated from birds and water in New Zealand.</title>
        <authorList>
            <person name="Wilkinson D.A."/>
            <person name="Biggs P.J."/>
            <person name="French N.P."/>
            <person name="Midwinter A.C."/>
        </authorList>
    </citation>
    <scope>NUCLEOTIDE SEQUENCE [LARGE SCALE GENOMIC DNA]</scope>
    <source>
        <strain evidence="14 15">B423b</strain>
    </source>
</reference>
<evidence type="ECO:0000256" key="10">
    <source>
        <dbReference type="ARBA" id="ARBA00023004"/>
    </source>
</evidence>
<keyword evidence="15" id="KW-1185">Reference proteome</keyword>
<name>A0A4Q9JVG0_9BACT</name>
<gene>
    <name evidence="13" type="primary">zupT</name>
    <name evidence="14" type="ORF">DU473_02640</name>
</gene>